<evidence type="ECO:0000256" key="1">
    <source>
        <dbReference type="ARBA" id="ARBA00006583"/>
    </source>
</evidence>
<dbReference type="InterPro" id="IPR001957">
    <property type="entry name" value="Chromosome_initiator_DnaA"/>
</dbReference>
<keyword evidence="5 8" id="KW-0067">ATP-binding</keyword>
<feature type="compositionally biased region" description="Low complexity" evidence="12">
    <location>
        <begin position="163"/>
        <end position="175"/>
    </location>
</feature>
<comment type="similarity">
    <text evidence="1 8 11">Belongs to the DnaA family.</text>
</comment>
<comment type="subunit">
    <text evidence="8">Oligomerizes as a right-handed, spiral filament on DNA at oriC.</text>
</comment>
<feature type="binding site" evidence="8">
    <location>
        <position position="230"/>
    </location>
    <ligand>
        <name>ATP</name>
        <dbReference type="ChEBI" id="CHEBI:30616"/>
    </ligand>
</feature>
<dbReference type="Gene3D" id="1.10.8.60">
    <property type="match status" value="1"/>
</dbReference>
<dbReference type="InterPro" id="IPR027417">
    <property type="entry name" value="P-loop_NTPase"/>
</dbReference>
<evidence type="ECO:0000256" key="6">
    <source>
        <dbReference type="ARBA" id="ARBA00023121"/>
    </source>
</evidence>
<dbReference type="CDD" id="cd00009">
    <property type="entry name" value="AAA"/>
    <property type="match status" value="1"/>
</dbReference>
<sequence>MINSKPGSQTEQDPALEEATQPSFNGLDAGAGQTGVAEQWASVQQKLRAGLGEARFKSWFGQVALIGVGDGAVSYSVPTSFARDYIQREFGDQLLGLWRAEDSTVRKVTLIAEGSATAAEAARAIAADSMASRAPAAAPAPSKPAPAAAPPRAATSNPFQTNAAAGASGPASASGEDAPLGAPLLPHLTFDNFIVGKSNQLAYAAARRVAEAEGTVPFNPLYLYGPVGLGKTHLMHAIGTEIRRRDPSKRVVYLSAERFMYHFVNALRHKDTVAFKHAYRSVDVLMVDDVQFIGGKDSTQEEFFHTFNALVDHNRQIIISADRSPSDLEGIEERIRSRLGHGLACDILPTDYELRLGILQAKAEAMLPNHPGVQLSDDVIDFLASSISSSIRELEGALTTLIAHAELIGRTLTIEHAQDILRHLVRANEKRITIDDIQRKVADHYNLRLVDMSSPRRSRSVARPRQVAMYLCKHLTTRSLPEIGRKFGGRDHTTVLHGVNKIEQLRAEDKTLDEDINLIRRKIEE</sequence>
<evidence type="ECO:0000256" key="8">
    <source>
        <dbReference type="HAMAP-Rule" id="MF_00377"/>
    </source>
</evidence>
<dbReference type="GO" id="GO:0006270">
    <property type="term" value="P:DNA replication initiation"/>
    <property type="evidence" value="ECO:0007669"/>
    <property type="project" value="UniProtKB-UniRule"/>
</dbReference>
<dbReference type="PANTHER" id="PTHR30050">
    <property type="entry name" value="CHROMOSOMAL REPLICATION INITIATOR PROTEIN DNAA"/>
    <property type="match status" value="1"/>
</dbReference>
<dbReference type="PRINTS" id="PR00051">
    <property type="entry name" value="DNAA"/>
</dbReference>
<dbReference type="GO" id="GO:0008289">
    <property type="term" value="F:lipid binding"/>
    <property type="evidence" value="ECO:0007669"/>
    <property type="project" value="UniProtKB-KW"/>
</dbReference>
<feature type="binding site" evidence="8">
    <location>
        <position position="232"/>
    </location>
    <ligand>
        <name>ATP</name>
        <dbReference type="ChEBI" id="CHEBI:30616"/>
    </ligand>
</feature>
<dbReference type="InterPro" id="IPR020591">
    <property type="entry name" value="Chromosome_initiator_DnaA-like"/>
</dbReference>
<dbReference type="Gene3D" id="1.10.1750.10">
    <property type="match status" value="1"/>
</dbReference>
<dbReference type="SUPFAM" id="SSF52540">
    <property type="entry name" value="P-loop containing nucleoside triphosphate hydrolases"/>
    <property type="match status" value="1"/>
</dbReference>
<dbReference type="GO" id="GO:0003688">
    <property type="term" value="F:DNA replication origin binding"/>
    <property type="evidence" value="ECO:0007669"/>
    <property type="project" value="UniProtKB-UniRule"/>
</dbReference>
<comment type="domain">
    <text evidence="8">Domain I is involved in oligomerization and binding regulators, domain II is flexibile and of varying length in different bacteria, domain III forms the AAA+ region, while domain IV binds dsDNA.</text>
</comment>
<dbReference type="Gene3D" id="3.40.50.300">
    <property type="entry name" value="P-loop containing nucleotide triphosphate hydrolases"/>
    <property type="match status" value="1"/>
</dbReference>
<dbReference type="RefSeq" id="WP_081826118.1">
    <property type="nucleotide sequence ID" value="NZ_HG966617.1"/>
</dbReference>
<gene>
    <name evidence="8" type="primary">dnaA</name>
    <name evidence="15" type="ORF">BN1012_Phect1</name>
</gene>
<feature type="region of interest" description="Disordered" evidence="12">
    <location>
        <begin position="135"/>
        <end position="178"/>
    </location>
</feature>
<dbReference type="Pfam" id="PF08299">
    <property type="entry name" value="Bac_DnaA_C"/>
    <property type="match status" value="1"/>
</dbReference>
<dbReference type="InterPro" id="IPR003593">
    <property type="entry name" value="AAA+_ATPase"/>
</dbReference>
<dbReference type="Proteomes" id="UP000032160">
    <property type="component" value="Chromosome I"/>
</dbReference>
<evidence type="ECO:0000256" key="12">
    <source>
        <dbReference type="SAM" id="MobiDB-lite"/>
    </source>
</evidence>
<evidence type="ECO:0000259" key="14">
    <source>
        <dbReference type="SMART" id="SM00760"/>
    </source>
</evidence>
<keyword evidence="16" id="KW-1185">Reference proteome</keyword>
<keyword evidence="3 8" id="KW-0235">DNA replication</keyword>
<dbReference type="EMBL" id="HG966617">
    <property type="protein sequence ID" value="CDO58215.1"/>
    <property type="molecule type" value="Genomic_DNA"/>
</dbReference>
<dbReference type="FunFam" id="3.40.50.300:FF:000668">
    <property type="entry name" value="Chromosomal replication initiator protein DnaA"/>
    <property type="match status" value="1"/>
</dbReference>
<dbReference type="STRING" id="1458461.BN1012_Phect1"/>
<dbReference type="InterPro" id="IPR038454">
    <property type="entry name" value="DnaA_N_sf"/>
</dbReference>
<evidence type="ECO:0000256" key="9">
    <source>
        <dbReference type="NCBIfam" id="TIGR00362"/>
    </source>
</evidence>
<feature type="region of interest" description="Disordered" evidence="12">
    <location>
        <begin position="1"/>
        <end position="32"/>
    </location>
</feature>
<feature type="domain" description="Chromosomal replication initiator DnaA C-terminal" evidence="14">
    <location>
        <begin position="433"/>
        <end position="502"/>
    </location>
</feature>
<dbReference type="KEGG" id="pect:BN1012_Phect1"/>
<accession>X5MK38</accession>
<proteinExistence type="inferred from homology"/>
<dbReference type="AlphaFoldDB" id="X5MK38"/>
<keyword evidence="7 8" id="KW-0238">DNA-binding</keyword>
<evidence type="ECO:0000256" key="2">
    <source>
        <dbReference type="ARBA" id="ARBA00022490"/>
    </source>
</evidence>
<dbReference type="HOGENOM" id="CLU_026910_3_0_5"/>
<keyword evidence="6 8" id="KW-0446">Lipid-binding</keyword>
<feature type="region of interest" description="Domain IV, binds dsDNA" evidence="8">
    <location>
        <begin position="406"/>
        <end position="525"/>
    </location>
</feature>
<dbReference type="InterPro" id="IPR013159">
    <property type="entry name" value="DnaA_C"/>
</dbReference>
<dbReference type="OrthoDB" id="9807019at2"/>
<dbReference type="Pfam" id="PF11638">
    <property type="entry name" value="DnaA_N"/>
    <property type="match status" value="1"/>
</dbReference>
<dbReference type="CDD" id="cd06571">
    <property type="entry name" value="Bac_DnaA_C"/>
    <property type="match status" value="1"/>
</dbReference>
<dbReference type="GO" id="GO:0006275">
    <property type="term" value="P:regulation of DNA replication"/>
    <property type="evidence" value="ECO:0007669"/>
    <property type="project" value="UniProtKB-UniRule"/>
</dbReference>
<dbReference type="InterPro" id="IPR024633">
    <property type="entry name" value="DnaA_N_dom"/>
</dbReference>
<feature type="domain" description="AAA+ ATPase" evidence="13">
    <location>
        <begin position="217"/>
        <end position="345"/>
    </location>
</feature>
<evidence type="ECO:0000256" key="7">
    <source>
        <dbReference type="ARBA" id="ARBA00023125"/>
    </source>
</evidence>
<protein>
    <recommendedName>
        <fullName evidence="8 9">Chromosomal replication initiator protein DnaA</fullName>
    </recommendedName>
</protein>
<evidence type="ECO:0000256" key="3">
    <source>
        <dbReference type="ARBA" id="ARBA00022705"/>
    </source>
</evidence>
<feature type="binding site" evidence="8">
    <location>
        <position position="231"/>
    </location>
    <ligand>
        <name>ATP</name>
        <dbReference type="ChEBI" id="CHEBI:30616"/>
    </ligand>
</feature>
<dbReference type="InterPro" id="IPR018312">
    <property type="entry name" value="Chromosome_initiator_DnaA_CS"/>
</dbReference>
<evidence type="ECO:0000256" key="5">
    <source>
        <dbReference type="ARBA" id="ARBA00022840"/>
    </source>
</evidence>
<dbReference type="GO" id="GO:0005886">
    <property type="term" value="C:plasma membrane"/>
    <property type="evidence" value="ECO:0007669"/>
    <property type="project" value="TreeGrafter"/>
</dbReference>
<dbReference type="Gene3D" id="3.30.300.180">
    <property type="match status" value="1"/>
</dbReference>
<dbReference type="HAMAP" id="MF_00377">
    <property type="entry name" value="DnaA_bact"/>
    <property type="match status" value="1"/>
</dbReference>
<comment type="caution">
    <text evidence="8">Lacks conserved residue(s) required for the propagation of feature annotation.</text>
</comment>
<evidence type="ECO:0000313" key="15">
    <source>
        <dbReference type="EMBL" id="CDO58215.1"/>
    </source>
</evidence>
<comment type="subcellular location">
    <subcellularLocation>
        <location evidence="8">Cytoplasm</location>
    </subcellularLocation>
</comment>
<name>X5MK38_9HYPH</name>
<keyword evidence="2 8" id="KW-0963">Cytoplasm</keyword>
<dbReference type="PATRIC" id="fig|1458461.3.peg.1"/>
<dbReference type="GO" id="GO:0005524">
    <property type="term" value="F:ATP binding"/>
    <property type="evidence" value="ECO:0007669"/>
    <property type="project" value="UniProtKB-UniRule"/>
</dbReference>
<dbReference type="SMART" id="SM00760">
    <property type="entry name" value="Bac_DnaA_C"/>
    <property type="match status" value="1"/>
</dbReference>
<feature type="compositionally biased region" description="Polar residues" evidence="12">
    <location>
        <begin position="1"/>
        <end position="12"/>
    </location>
</feature>
<keyword evidence="4 8" id="KW-0547">Nucleotide-binding</keyword>
<feature type="region of interest" description="Domain I, interacts with DnaA modulators" evidence="8">
    <location>
        <begin position="1"/>
        <end position="131"/>
    </location>
</feature>
<evidence type="ECO:0000256" key="10">
    <source>
        <dbReference type="RuleBase" id="RU000577"/>
    </source>
</evidence>
<dbReference type="FunFam" id="1.10.1750.10:FF:000002">
    <property type="entry name" value="Chromosomal replication initiator protein DnaA"/>
    <property type="match status" value="1"/>
</dbReference>
<evidence type="ECO:0000256" key="11">
    <source>
        <dbReference type="RuleBase" id="RU004227"/>
    </source>
</evidence>
<dbReference type="InterPro" id="IPR013317">
    <property type="entry name" value="DnaA_dom"/>
</dbReference>
<dbReference type="SUPFAM" id="SSF48295">
    <property type="entry name" value="TrpR-like"/>
    <property type="match status" value="1"/>
</dbReference>
<dbReference type="PROSITE" id="PS01008">
    <property type="entry name" value="DNAA"/>
    <property type="match status" value="1"/>
</dbReference>
<evidence type="ECO:0000256" key="4">
    <source>
        <dbReference type="ARBA" id="ARBA00022741"/>
    </source>
</evidence>
<dbReference type="SMART" id="SM00382">
    <property type="entry name" value="AAA"/>
    <property type="match status" value="1"/>
</dbReference>
<dbReference type="InterPro" id="IPR010921">
    <property type="entry name" value="Trp_repressor/repl_initiator"/>
</dbReference>
<feature type="binding site" evidence="8">
    <location>
        <position position="228"/>
    </location>
    <ligand>
        <name>ATP</name>
        <dbReference type="ChEBI" id="CHEBI:30616"/>
    </ligand>
</feature>
<dbReference type="GO" id="GO:0005737">
    <property type="term" value="C:cytoplasm"/>
    <property type="evidence" value="ECO:0007669"/>
    <property type="project" value="UniProtKB-SubCell"/>
</dbReference>
<evidence type="ECO:0000259" key="13">
    <source>
        <dbReference type="SMART" id="SM00382"/>
    </source>
</evidence>
<dbReference type="PANTHER" id="PTHR30050:SF2">
    <property type="entry name" value="CHROMOSOMAL REPLICATION INITIATOR PROTEIN DNAA"/>
    <property type="match status" value="1"/>
</dbReference>
<comment type="function">
    <text evidence="8 10">Plays an essential role in the initiation and regulation of chromosomal replication. ATP-DnaA binds to the origin of replication (oriC) to initiate formation of the DNA replication initiation complex once per cell cycle. Binds the DnaA box (a 9 base pair repeat at the origin) and separates the double-stranded (ds)DNA. Forms a right-handed helical filament on oriC DNA; dsDNA binds to the exterior of the filament while single-stranded (ss)DNA is stabiized in the filament's interior. The ATP-DnaA-oriC complex binds and stabilizes one strand of the AT-rich DNA unwinding element (DUE), permitting loading of DNA polymerase. After initiation quickly degrades to an ADP-DnaA complex that is not apt for DNA replication. Binds acidic phospholipids.</text>
</comment>
<dbReference type="Pfam" id="PF00308">
    <property type="entry name" value="Bac_DnaA"/>
    <property type="match status" value="1"/>
</dbReference>
<evidence type="ECO:0000313" key="16">
    <source>
        <dbReference type="Proteomes" id="UP000032160"/>
    </source>
</evidence>
<dbReference type="NCBIfam" id="TIGR00362">
    <property type="entry name" value="DnaA"/>
    <property type="match status" value="1"/>
</dbReference>
<organism evidence="15 16">
    <name type="scientific">Candidatus Phaeomarinibacter ectocarpi</name>
    <dbReference type="NCBI Taxonomy" id="1458461"/>
    <lineage>
        <taxon>Bacteria</taxon>
        <taxon>Pseudomonadati</taxon>
        <taxon>Pseudomonadota</taxon>
        <taxon>Alphaproteobacteria</taxon>
        <taxon>Hyphomicrobiales</taxon>
        <taxon>Parvibaculaceae</taxon>
        <taxon>Candidatus Phaeomarinibacter</taxon>
    </lineage>
</organism>
<reference evidence="15 16" key="1">
    <citation type="journal article" date="2014" name="Front. Genet.">
        <title>Genome and metabolic network of "Candidatus Phaeomarinobacter ectocarpi" Ec32, a new candidate genus of Alphaproteobacteria frequently associated with brown algae.</title>
        <authorList>
            <person name="Dittami S.M."/>
            <person name="Barbeyron T."/>
            <person name="Boyen C."/>
            <person name="Cambefort J."/>
            <person name="Collet G."/>
            <person name="Delage L."/>
            <person name="Gobet A."/>
            <person name="Groisillier A."/>
            <person name="Leblanc C."/>
            <person name="Michel G."/>
            <person name="Scornet D."/>
            <person name="Siegel A."/>
            <person name="Tapia J.E."/>
            <person name="Tonon T."/>
        </authorList>
    </citation>
    <scope>NUCLEOTIDE SEQUENCE [LARGE SCALE GENOMIC DNA]</scope>
    <source>
        <strain evidence="15 16">Ec32</strain>
    </source>
</reference>